<evidence type="ECO:0000256" key="1">
    <source>
        <dbReference type="SAM" id="MobiDB-lite"/>
    </source>
</evidence>
<accession>A0AAV4QNJ4</accession>
<evidence type="ECO:0000313" key="3">
    <source>
        <dbReference type="Proteomes" id="UP001054945"/>
    </source>
</evidence>
<dbReference type="AlphaFoldDB" id="A0AAV4QNJ4"/>
<feature type="region of interest" description="Disordered" evidence="1">
    <location>
        <begin position="21"/>
        <end position="42"/>
    </location>
</feature>
<dbReference type="EMBL" id="BPLR01006592">
    <property type="protein sequence ID" value="GIY10995.1"/>
    <property type="molecule type" value="Genomic_DNA"/>
</dbReference>
<name>A0AAV4QNJ4_CAEEX</name>
<evidence type="ECO:0000313" key="2">
    <source>
        <dbReference type="EMBL" id="GIY10995.1"/>
    </source>
</evidence>
<gene>
    <name evidence="2" type="ORF">CEXT_30361</name>
</gene>
<keyword evidence="3" id="KW-1185">Reference proteome</keyword>
<reference evidence="2 3" key="1">
    <citation type="submission" date="2021-06" db="EMBL/GenBank/DDBJ databases">
        <title>Caerostris extrusa draft genome.</title>
        <authorList>
            <person name="Kono N."/>
            <person name="Arakawa K."/>
        </authorList>
    </citation>
    <scope>NUCLEOTIDE SEQUENCE [LARGE SCALE GENOMIC DNA]</scope>
</reference>
<dbReference type="Proteomes" id="UP001054945">
    <property type="component" value="Unassembled WGS sequence"/>
</dbReference>
<organism evidence="2 3">
    <name type="scientific">Caerostris extrusa</name>
    <name type="common">Bark spider</name>
    <name type="synonym">Caerostris bankana</name>
    <dbReference type="NCBI Taxonomy" id="172846"/>
    <lineage>
        <taxon>Eukaryota</taxon>
        <taxon>Metazoa</taxon>
        <taxon>Ecdysozoa</taxon>
        <taxon>Arthropoda</taxon>
        <taxon>Chelicerata</taxon>
        <taxon>Arachnida</taxon>
        <taxon>Araneae</taxon>
        <taxon>Araneomorphae</taxon>
        <taxon>Entelegynae</taxon>
        <taxon>Araneoidea</taxon>
        <taxon>Araneidae</taxon>
        <taxon>Caerostris</taxon>
    </lineage>
</organism>
<sequence length="102" mass="11576">MGIYQNEMGFLRELISFRTPPTPTQLASARAPSRGGRQSVKLKGADPSLCASSDKLYNDVVSKGCFERERNNERAGIAMNFDTFWFLEDHEYIEHDISKVKC</sequence>
<proteinExistence type="predicted"/>
<protein>
    <submittedName>
        <fullName evidence="2">Uncharacterized protein</fullName>
    </submittedName>
</protein>
<comment type="caution">
    <text evidence="2">The sequence shown here is derived from an EMBL/GenBank/DDBJ whole genome shotgun (WGS) entry which is preliminary data.</text>
</comment>